<organism evidence="1 2">
    <name type="scientific">Paxillus rubicundulus Ve08.2h10</name>
    <dbReference type="NCBI Taxonomy" id="930991"/>
    <lineage>
        <taxon>Eukaryota</taxon>
        <taxon>Fungi</taxon>
        <taxon>Dikarya</taxon>
        <taxon>Basidiomycota</taxon>
        <taxon>Agaricomycotina</taxon>
        <taxon>Agaricomycetes</taxon>
        <taxon>Agaricomycetidae</taxon>
        <taxon>Boletales</taxon>
        <taxon>Paxilineae</taxon>
        <taxon>Paxillaceae</taxon>
        <taxon>Paxillus</taxon>
    </lineage>
</organism>
<gene>
    <name evidence="1" type="ORF">PAXRUDRAFT_347209</name>
</gene>
<protein>
    <submittedName>
        <fullName evidence="1">Uncharacterized protein</fullName>
    </submittedName>
</protein>
<dbReference type="HOGENOM" id="CLU_1669954_0_0_1"/>
<reference evidence="1 2" key="1">
    <citation type="submission" date="2014-04" db="EMBL/GenBank/DDBJ databases">
        <authorList>
            <consortium name="DOE Joint Genome Institute"/>
            <person name="Kuo A."/>
            <person name="Kohler A."/>
            <person name="Jargeat P."/>
            <person name="Nagy L.G."/>
            <person name="Floudas D."/>
            <person name="Copeland A."/>
            <person name="Barry K.W."/>
            <person name="Cichocki N."/>
            <person name="Veneault-Fourrey C."/>
            <person name="LaButti K."/>
            <person name="Lindquist E.A."/>
            <person name="Lipzen A."/>
            <person name="Lundell T."/>
            <person name="Morin E."/>
            <person name="Murat C."/>
            <person name="Sun H."/>
            <person name="Tunlid A."/>
            <person name="Henrissat B."/>
            <person name="Grigoriev I.V."/>
            <person name="Hibbett D.S."/>
            <person name="Martin F."/>
            <person name="Nordberg H.P."/>
            <person name="Cantor M.N."/>
            <person name="Hua S.X."/>
        </authorList>
    </citation>
    <scope>NUCLEOTIDE SEQUENCE [LARGE SCALE GENOMIC DNA]</scope>
    <source>
        <strain evidence="1 2">Ve08.2h10</strain>
    </source>
</reference>
<proteinExistence type="predicted"/>
<dbReference type="AlphaFoldDB" id="A0A0D0DRY0"/>
<evidence type="ECO:0000313" key="2">
    <source>
        <dbReference type="Proteomes" id="UP000054538"/>
    </source>
</evidence>
<dbReference type="InParanoid" id="A0A0D0DRY0"/>
<reference evidence="2" key="2">
    <citation type="submission" date="2015-01" db="EMBL/GenBank/DDBJ databases">
        <title>Evolutionary Origins and Diversification of the Mycorrhizal Mutualists.</title>
        <authorList>
            <consortium name="DOE Joint Genome Institute"/>
            <consortium name="Mycorrhizal Genomics Consortium"/>
            <person name="Kohler A."/>
            <person name="Kuo A."/>
            <person name="Nagy L.G."/>
            <person name="Floudas D."/>
            <person name="Copeland A."/>
            <person name="Barry K.W."/>
            <person name="Cichocki N."/>
            <person name="Veneault-Fourrey C."/>
            <person name="LaButti K."/>
            <person name="Lindquist E.A."/>
            <person name="Lipzen A."/>
            <person name="Lundell T."/>
            <person name="Morin E."/>
            <person name="Murat C."/>
            <person name="Riley R."/>
            <person name="Ohm R."/>
            <person name="Sun H."/>
            <person name="Tunlid A."/>
            <person name="Henrissat B."/>
            <person name="Grigoriev I.V."/>
            <person name="Hibbett D.S."/>
            <person name="Martin F."/>
        </authorList>
    </citation>
    <scope>NUCLEOTIDE SEQUENCE [LARGE SCALE GENOMIC DNA]</scope>
    <source>
        <strain evidence="2">Ve08.2h10</strain>
    </source>
</reference>
<dbReference type="Proteomes" id="UP000054538">
    <property type="component" value="Unassembled WGS sequence"/>
</dbReference>
<keyword evidence="2" id="KW-1185">Reference proteome</keyword>
<name>A0A0D0DRY0_9AGAM</name>
<sequence length="158" mass="17782">MEGSRSLERLARQDTEQDEVCMLADGRVGGRSRSWGCKPVEVSDCIRQREWEVSNTLPRVSSSDICRLSPRHCWGLPPPTSTLRTTSPKVTEDSSTPWADLLPNKRATHFSSVLSIMSACCRLSRRLRLSEEPLHHFSRKSIHVPSRCAGNTHNVIDT</sequence>
<accession>A0A0D0DRY0</accession>
<dbReference type="EMBL" id="KN825013">
    <property type="protein sequence ID" value="KIK95923.1"/>
    <property type="molecule type" value="Genomic_DNA"/>
</dbReference>
<evidence type="ECO:0000313" key="1">
    <source>
        <dbReference type="EMBL" id="KIK95923.1"/>
    </source>
</evidence>